<dbReference type="Pfam" id="PF17800">
    <property type="entry name" value="NPL"/>
    <property type="match status" value="1"/>
</dbReference>
<feature type="compositionally biased region" description="Low complexity" evidence="7">
    <location>
        <begin position="284"/>
        <end position="308"/>
    </location>
</feature>
<evidence type="ECO:0000313" key="10">
    <source>
        <dbReference type="Proteomes" id="UP001150569"/>
    </source>
</evidence>
<dbReference type="GO" id="GO:0000785">
    <property type="term" value="C:chromatin"/>
    <property type="evidence" value="ECO:0007669"/>
    <property type="project" value="TreeGrafter"/>
</dbReference>
<proteinExistence type="inferred from homology"/>
<dbReference type="OrthoDB" id="1902587at2759"/>
<evidence type="ECO:0000256" key="3">
    <source>
        <dbReference type="ARBA" id="ARBA00013194"/>
    </source>
</evidence>
<dbReference type="Pfam" id="PF00254">
    <property type="entry name" value="FKBP_C"/>
    <property type="match status" value="1"/>
</dbReference>
<feature type="domain" description="PPIase FKBP-type" evidence="8">
    <location>
        <begin position="408"/>
        <end position="496"/>
    </location>
</feature>
<dbReference type="InterPro" id="IPR046357">
    <property type="entry name" value="PPIase_dom_sf"/>
</dbReference>
<dbReference type="AlphaFoldDB" id="A0A9W8A883"/>
<gene>
    <name evidence="9" type="primary">FPR3</name>
    <name evidence="9" type="ORF">IWQ60_005923</name>
</gene>
<comment type="caution">
    <text evidence="9">The sequence shown here is derived from an EMBL/GenBank/DDBJ whole genome shotgun (WGS) entry which is preliminary data.</text>
</comment>
<dbReference type="Gene3D" id="2.60.120.340">
    <property type="entry name" value="Nucleoplasmin core domain"/>
    <property type="match status" value="1"/>
</dbReference>
<feature type="compositionally biased region" description="Acidic residues" evidence="7">
    <location>
        <begin position="122"/>
        <end position="131"/>
    </location>
</feature>
<dbReference type="InterPro" id="IPR041232">
    <property type="entry name" value="NPL"/>
</dbReference>
<dbReference type="SUPFAM" id="SSF54534">
    <property type="entry name" value="FKBP-like"/>
    <property type="match status" value="1"/>
</dbReference>
<sequence>MIYGFWGLQVLPNKAYTQTVDASFRLSMASLGEEIVKANERTLVKLTVDQKTFVLCSLLPGKVEQQTLDVIFSEGEEITFFVSGENSVHLTGNYMPDEEDYNEDGDSEDEDCPEDCSHDHEADDSDEEGIDISSLTDEELAEVAKENKMSVEELKNELAKFQEADDDDEDMLDSEDEDLSVEELAAKYGVSVEDLKREMEAEDSDDEDGKIVELGEGSDSEEDADYNAEDHPEMAEDHQIDEEIDEADLKVEAAKVVEEAKAPINGKAKAVETPTMTKKERKAAAAAASAASTPAKAPATPAAETPAMTKKERKAAAAAAAAAAASATPSAASTPAKPAEDKKRKVEETPNKSDSSKAAKKAKETTAAATPAKKETTTATTPAKKETLAGGLIIEDIKVGSGAAARKGQRVGMRYVGKLQKNGKVFDKCTSGKPFSFRLGAGEVIKGWDQGIAGMKEGGERRLTIPAPLAYGRQGAAPDIPANATLVFDVKLVNLK</sequence>
<feature type="compositionally biased region" description="Low complexity" evidence="7">
    <location>
        <begin position="316"/>
        <end position="337"/>
    </location>
</feature>
<reference evidence="9" key="1">
    <citation type="submission" date="2022-07" db="EMBL/GenBank/DDBJ databases">
        <title>Phylogenomic reconstructions and comparative analyses of Kickxellomycotina fungi.</title>
        <authorList>
            <person name="Reynolds N.K."/>
            <person name="Stajich J.E."/>
            <person name="Barry K."/>
            <person name="Grigoriev I.V."/>
            <person name="Crous P."/>
            <person name="Smith M.E."/>
        </authorList>
    </citation>
    <scope>NUCLEOTIDE SEQUENCE</scope>
    <source>
        <strain evidence="9">RSA 861</strain>
    </source>
</reference>
<feature type="compositionally biased region" description="Acidic residues" evidence="7">
    <location>
        <begin position="164"/>
        <end position="181"/>
    </location>
</feature>
<dbReference type="Gene3D" id="3.10.50.40">
    <property type="match status" value="1"/>
</dbReference>
<feature type="region of interest" description="Disordered" evidence="7">
    <location>
        <begin position="91"/>
        <end position="131"/>
    </location>
</feature>
<evidence type="ECO:0000256" key="1">
    <source>
        <dbReference type="ARBA" id="ARBA00000971"/>
    </source>
</evidence>
<feature type="region of interest" description="Disordered" evidence="7">
    <location>
        <begin position="258"/>
        <end position="383"/>
    </location>
</feature>
<comment type="catalytic activity">
    <reaction evidence="1 6">
        <text>[protein]-peptidylproline (omega=180) = [protein]-peptidylproline (omega=0)</text>
        <dbReference type="Rhea" id="RHEA:16237"/>
        <dbReference type="Rhea" id="RHEA-COMP:10747"/>
        <dbReference type="Rhea" id="RHEA-COMP:10748"/>
        <dbReference type="ChEBI" id="CHEBI:83833"/>
        <dbReference type="ChEBI" id="CHEBI:83834"/>
        <dbReference type="EC" id="5.2.1.8"/>
    </reaction>
</comment>
<keyword evidence="10" id="KW-1185">Reference proteome</keyword>
<organism evidence="9 10">
    <name type="scientific">Tieghemiomyces parasiticus</name>
    <dbReference type="NCBI Taxonomy" id="78921"/>
    <lineage>
        <taxon>Eukaryota</taxon>
        <taxon>Fungi</taxon>
        <taxon>Fungi incertae sedis</taxon>
        <taxon>Zoopagomycota</taxon>
        <taxon>Kickxellomycotina</taxon>
        <taxon>Dimargaritomycetes</taxon>
        <taxon>Dimargaritales</taxon>
        <taxon>Dimargaritaceae</taxon>
        <taxon>Tieghemiomyces</taxon>
    </lineage>
</organism>
<dbReference type="PIRSF" id="PIRSF001473">
    <property type="entry name" value="FK506-bp_FPR3"/>
    <property type="match status" value="1"/>
</dbReference>
<feature type="compositionally biased region" description="Acidic residues" evidence="7">
    <location>
        <begin position="216"/>
        <end position="227"/>
    </location>
</feature>
<feature type="region of interest" description="Disordered" evidence="7">
    <location>
        <begin position="161"/>
        <end position="181"/>
    </location>
</feature>
<feature type="compositionally biased region" description="Basic and acidic residues" evidence="7">
    <location>
        <begin position="338"/>
        <end position="364"/>
    </location>
</feature>
<accession>A0A9W8A883</accession>
<evidence type="ECO:0000256" key="5">
    <source>
        <dbReference type="ARBA" id="ARBA00023235"/>
    </source>
</evidence>
<dbReference type="InterPro" id="IPR023566">
    <property type="entry name" value="PPIase_Fpr3/Fpr4-like"/>
</dbReference>
<protein>
    <recommendedName>
        <fullName evidence="3 6">peptidylprolyl isomerase</fullName>
        <ecNumber evidence="3 6">5.2.1.8</ecNumber>
    </recommendedName>
</protein>
<feature type="compositionally biased region" description="Low complexity" evidence="7">
    <location>
        <begin position="365"/>
        <end position="382"/>
    </location>
</feature>
<comment type="similarity">
    <text evidence="2">Belongs to the FKBP-type PPIase family. FKBP3/4 subfamily.</text>
</comment>
<dbReference type="PANTHER" id="PTHR43811:SF19">
    <property type="entry name" value="39 KDA FK506-BINDING NUCLEAR PROTEIN"/>
    <property type="match status" value="1"/>
</dbReference>
<dbReference type="InterPro" id="IPR001179">
    <property type="entry name" value="PPIase_FKBP_dom"/>
</dbReference>
<dbReference type="EC" id="5.2.1.8" evidence="3 6"/>
<keyword evidence="5 6" id="KW-0413">Isomerase</keyword>
<evidence type="ECO:0000259" key="8">
    <source>
        <dbReference type="PROSITE" id="PS50059"/>
    </source>
</evidence>
<dbReference type="Proteomes" id="UP001150569">
    <property type="component" value="Unassembled WGS sequence"/>
</dbReference>
<evidence type="ECO:0000256" key="2">
    <source>
        <dbReference type="ARBA" id="ARBA00007838"/>
    </source>
</evidence>
<dbReference type="EMBL" id="JANBPT010000338">
    <property type="protein sequence ID" value="KAJ1923371.1"/>
    <property type="molecule type" value="Genomic_DNA"/>
</dbReference>
<dbReference type="PANTHER" id="PTHR43811">
    <property type="entry name" value="FKBP-TYPE PEPTIDYL-PROLYL CIS-TRANS ISOMERASE FKPA"/>
    <property type="match status" value="1"/>
</dbReference>
<dbReference type="GO" id="GO:0003755">
    <property type="term" value="F:peptidyl-prolyl cis-trans isomerase activity"/>
    <property type="evidence" value="ECO:0007669"/>
    <property type="project" value="UniProtKB-KW"/>
</dbReference>
<feature type="compositionally biased region" description="Acidic residues" evidence="7">
    <location>
        <begin position="96"/>
        <end position="114"/>
    </location>
</feature>
<dbReference type="FunFam" id="3.10.50.40:FF:000006">
    <property type="entry name" value="Peptidyl-prolyl cis-trans isomerase"/>
    <property type="match status" value="1"/>
</dbReference>
<evidence type="ECO:0000256" key="7">
    <source>
        <dbReference type="SAM" id="MobiDB-lite"/>
    </source>
</evidence>
<evidence type="ECO:0000256" key="4">
    <source>
        <dbReference type="ARBA" id="ARBA00023110"/>
    </source>
</evidence>
<dbReference type="GO" id="GO:0005730">
    <property type="term" value="C:nucleolus"/>
    <property type="evidence" value="ECO:0007669"/>
    <property type="project" value="TreeGrafter"/>
</dbReference>
<evidence type="ECO:0000256" key="6">
    <source>
        <dbReference type="PROSITE-ProRule" id="PRU00277"/>
    </source>
</evidence>
<feature type="region of interest" description="Disordered" evidence="7">
    <location>
        <begin position="195"/>
        <end position="236"/>
    </location>
</feature>
<dbReference type="PROSITE" id="PS50059">
    <property type="entry name" value="FKBP_PPIASE"/>
    <property type="match status" value="1"/>
</dbReference>
<name>A0A9W8A883_9FUNG</name>
<evidence type="ECO:0000313" key="9">
    <source>
        <dbReference type="EMBL" id="KAJ1923371.1"/>
    </source>
</evidence>
<keyword evidence="4 6" id="KW-0697">Rotamase</keyword>